<feature type="chain" id="PRO_5002486922" description="Fe/B12 periplasmic-binding domain-containing protein" evidence="6">
    <location>
        <begin position="45"/>
        <end position="349"/>
    </location>
</feature>
<comment type="caution">
    <text evidence="8">The sequence shown here is derived from an EMBL/GenBank/DDBJ whole genome shotgun (WGS) entry which is preliminary data.</text>
</comment>
<dbReference type="GO" id="GO:0030288">
    <property type="term" value="C:outer membrane-bounded periplasmic space"/>
    <property type="evidence" value="ECO:0007669"/>
    <property type="project" value="TreeGrafter"/>
</dbReference>
<dbReference type="EMBL" id="JZEY01000054">
    <property type="protein sequence ID" value="KKB09333.1"/>
    <property type="molecule type" value="Genomic_DNA"/>
</dbReference>
<dbReference type="GO" id="GO:1901678">
    <property type="term" value="P:iron coordination entity transport"/>
    <property type="evidence" value="ECO:0007669"/>
    <property type="project" value="UniProtKB-ARBA"/>
</dbReference>
<keyword evidence="3" id="KW-0813">Transport</keyword>
<evidence type="ECO:0000256" key="6">
    <source>
        <dbReference type="SAM" id="SignalP"/>
    </source>
</evidence>
<keyword evidence="9" id="KW-1185">Reference proteome</keyword>
<feature type="domain" description="Fe/B12 periplasmic-binding" evidence="7">
    <location>
        <begin position="67"/>
        <end position="343"/>
    </location>
</feature>
<comment type="subcellular location">
    <subcellularLocation>
        <location evidence="1">Cell envelope</location>
    </subcellularLocation>
</comment>
<name>A0A0F5FKK6_9HYPH</name>
<dbReference type="SUPFAM" id="SSF53807">
    <property type="entry name" value="Helical backbone' metal receptor"/>
    <property type="match status" value="1"/>
</dbReference>
<accession>A0A0F5FKK6</accession>
<protein>
    <recommendedName>
        <fullName evidence="7">Fe/B12 periplasmic-binding domain-containing protein</fullName>
    </recommendedName>
</protein>
<evidence type="ECO:0000256" key="5">
    <source>
        <dbReference type="ARBA" id="ARBA00022729"/>
    </source>
</evidence>
<dbReference type="Pfam" id="PF01497">
    <property type="entry name" value="Peripla_BP_2"/>
    <property type="match status" value="1"/>
</dbReference>
<dbReference type="AlphaFoldDB" id="A0A0F5FKK6"/>
<evidence type="ECO:0000313" key="9">
    <source>
        <dbReference type="Proteomes" id="UP000033649"/>
    </source>
</evidence>
<dbReference type="InterPro" id="IPR002491">
    <property type="entry name" value="ABC_transptr_periplasmic_BD"/>
</dbReference>
<sequence length="349" mass="37510">MGLSAIHQEHCRRGSRSGTIRSDTMIRFASAALAATLLLAPAQAQDAFPVTIEHALGSTTIEAKPQRVVTWGWSAQDVVIDLGVTPVGMPFFAYGGGDDGILPWTEAALAEHGMDMPVVLPNGTEPPIEAIAALRPDLILAPYSGLTPDEYATLSNIAPVVAYPEKPWFISWQDVVRLTGTALGETEKAEQLVADTQAWLAVETAPYPEMQGMVFANFINRNDGQVSVRNAGDPRVELFADLGMVPAGKPDVATGEPDAFYYYLSYENFDRIPAEVLVSFFDNEQAAADFFAMDLIQLSPLVAKGAYTRLVGEELTMSVSGAVTPLSLRWGFPEVATELGRAVKAASSD</sequence>
<keyword evidence="5 6" id="KW-0732">Signal</keyword>
<evidence type="ECO:0000256" key="3">
    <source>
        <dbReference type="ARBA" id="ARBA00022448"/>
    </source>
</evidence>
<keyword evidence="4" id="KW-0410">Iron transport</keyword>
<comment type="similarity">
    <text evidence="2">Belongs to the bacterial solute-binding protein 8 family.</text>
</comment>
<organism evidence="8 9">
    <name type="scientific">Devosia chinhatensis</name>
    <dbReference type="NCBI Taxonomy" id="429727"/>
    <lineage>
        <taxon>Bacteria</taxon>
        <taxon>Pseudomonadati</taxon>
        <taxon>Pseudomonadota</taxon>
        <taxon>Alphaproteobacteria</taxon>
        <taxon>Hyphomicrobiales</taxon>
        <taxon>Devosiaceae</taxon>
        <taxon>Devosia</taxon>
    </lineage>
</organism>
<keyword evidence="4" id="KW-0408">Iron</keyword>
<evidence type="ECO:0000256" key="4">
    <source>
        <dbReference type="ARBA" id="ARBA00022496"/>
    </source>
</evidence>
<evidence type="ECO:0000259" key="7">
    <source>
        <dbReference type="PROSITE" id="PS50983"/>
    </source>
</evidence>
<dbReference type="Proteomes" id="UP000033649">
    <property type="component" value="Unassembled WGS sequence"/>
</dbReference>
<dbReference type="Gene3D" id="3.40.50.1980">
    <property type="entry name" value="Nitrogenase molybdenum iron protein domain"/>
    <property type="match status" value="2"/>
</dbReference>
<dbReference type="PANTHER" id="PTHR30532">
    <property type="entry name" value="IRON III DICITRATE-BINDING PERIPLASMIC PROTEIN"/>
    <property type="match status" value="1"/>
</dbReference>
<dbReference type="PROSITE" id="PS50983">
    <property type="entry name" value="FE_B12_PBP"/>
    <property type="match status" value="1"/>
</dbReference>
<dbReference type="PATRIC" id="fig|429727.3.peg.1057"/>
<dbReference type="InterPro" id="IPR051313">
    <property type="entry name" value="Bact_iron-sidero_bind"/>
</dbReference>
<gene>
    <name evidence="8" type="ORF">VE26_05095</name>
</gene>
<evidence type="ECO:0000256" key="1">
    <source>
        <dbReference type="ARBA" id="ARBA00004196"/>
    </source>
</evidence>
<feature type="signal peptide" evidence="6">
    <location>
        <begin position="1"/>
        <end position="44"/>
    </location>
</feature>
<keyword evidence="4" id="KW-0406">Ion transport</keyword>
<dbReference type="STRING" id="429727.VE26_05095"/>
<proteinExistence type="inferred from homology"/>
<reference evidence="8 9" key="1">
    <citation type="submission" date="2015-03" db="EMBL/GenBank/DDBJ databases">
        <authorList>
            <person name="Hassan Y."/>
            <person name="Lepp D."/>
            <person name="Li X.-Z."/>
            <person name="Zhou T."/>
        </authorList>
    </citation>
    <scope>NUCLEOTIDE SEQUENCE [LARGE SCALE GENOMIC DNA]</scope>
    <source>
        <strain evidence="8 9">IPL18</strain>
    </source>
</reference>
<evidence type="ECO:0000313" key="8">
    <source>
        <dbReference type="EMBL" id="KKB09333.1"/>
    </source>
</evidence>
<dbReference type="PANTHER" id="PTHR30532:SF1">
    <property type="entry name" value="IRON(3+)-HYDROXAMATE-BINDING PROTEIN FHUD"/>
    <property type="match status" value="1"/>
</dbReference>
<evidence type="ECO:0000256" key="2">
    <source>
        <dbReference type="ARBA" id="ARBA00008814"/>
    </source>
</evidence>